<evidence type="ECO:0000313" key="8">
    <source>
        <dbReference type="Proteomes" id="UP000236893"/>
    </source>
</evidence>
<dbReference type="EMBL" id="PQVF01000011">
    <property type="protein sequence ID" value="POY35458.1"/>
    <property type="molecule type" value="Genomic_DNA"/>
</dbReference>
<dbReference type="Pfam" id="PF00676">
    <property type="entry name" value="E1_dh"/>
    <property type="match status" value="1"/>
</dbReference>
<dbReference type="SMART" id="SM00861">
    <property type="entry name" value="Transket_pyr"/>
    <property type="match status" value="1"/>
</dbReference>
<evidence type="ECO:0000256" key="4">
    <source>
        <dbReference type="ARBA" id="ARBA00023002"/>
    </source>
</evidence>
<evidence type="ECO:0000256" key="3">
    <source>
        <dbReference type="ARBA" id="ARBA00012277"/>
    </source>
</evidence>
<evidence type="ECO:0000256" key="1">
    <source>
        <dbReference type="ARBA" id="ARBA00001964"/>
    </source>
</evidence>
<dbReference type="InterPro" id="IPR009014">
    <property type="entry name" value="Transketo_C/PFOR_II"/>
</dbReference>
<dbReference type="Gene3D" id="3.40.50.970">
    <property type="match status" value="2"/>
</dbReference>
<dbReference type="InterPro" id="IPR033248">
    <property type="entry name" value="Transketolase_C"/>
</dbReference>
<dbReference type="Proteomes" id="UP000236893">
    <property type="component" value="Unassembled WGS sequence"/>
</dbReference>
<dbReference type="PANTHER" id="PTHR42980:SF1">
    <property type="entry name" value="2-OXOISOVALERATE DEHYDROGENASE SUBUNIT BETA, MITOCHONDRIAL"/>
    <property type="match status" value="1"/>
</dbReference>
<keyword evidence="8" id="KW-1185">Reference proteome</keyword>
<organism evidence="7 8">
    <name type="scientific">Solitalea longa</name>
    <dbReference type="NCBI Taxonomy" id="2079460"/>
    <lineage>
        <taxon>Bacteria</taxon>
        <taxon>Pseudomonadati</taxon>
        <taxon>Bacteroidota</taxon>
        <taxon>Sphingobacteriia</taxon>
        <taxon>Sphingobacteriales</taxon>
        <taxon>Sphingobacteriaceae</taxon>
        <taxon>Solitalea</taxon>
    </lineage>
</organism>
<dbReference type="InterPro" id="IPR005475">
    <property type="entry name" value="Transketolase-like_Pyr-bd"/>
</dbReference>
<name>A0A2S4ZYM1_9SPHI</name>
<comment type="function">
    <text evidence="2">E1 component of the 2-oxoglutarate dehydrogenase (OGDH) complex which catalyzes the decarboxylation of 2-oxoglutarate, the first step in the conversion of 2-oxoglutarate to succinyl-CoA and CO(2).</text>
</comment>
<comment type="caution">
    <text evidence="7">The sequence shown here is derived from an EMBL/GenBank/DDBJ whole genome shotgun (WGS) entry which is preliminary data.</text>
</comment>
<dbReference type="Pfam" id="PF02780">
    <property type="entry name" value="Transketolase_C"/>
    <property type="match status" value="1"/>
</dbReference>
<dbReference type="Pfam" id="PF02779">
    <property type="entry name" value="Transket_pyr"/>
    <property type="match status" value="1"/>
</dbReference>
<dbReference type="SUPFAM" id="SSF52922">
    <property type="entry name" value="TK C-terminal domain-like"/>
    <property type="match status" value="1"/>
</dbReference>
<dbReference type="RefSeq" id="WP_103790063.1">
    <property type="nucleotide sequence ID" value="NZ_PQVF01000011.1"/>
</dbReference>
<evidence type="ECO:0000313" key="7">
    <source>
        <dbReference type="EMBL" id="POY35458.1"/>
    </source>
</evidence>
<dbReference type="EC" id="1.2.4.4" evidence="3"/>
<dbReference type="GO" id="GO:0003863">
    <property type="term" value="F:branched-chain 2-oxo acid dehydrogenase activity"/>
    <property type="evidence" value="ECO:0007669"/>
    <property type="project" value="UniProtKB-EC"/>
</dbReference>
<dbReference type="Gene3D" id="3.40.50.920">
    <property type="match status" value="1"/>
</dbReference>
<accession>A0A2S4ZYM1</accession>
<dbReference type="CDD" id="cd02000">
    <property type="entry name" value="TPP_E1_PDC_ADC_BCADC"/>
    <property type="match status" value="1"/>
</dbReference>
<dbReference type="GO" id="GO:0009083">
    <property type="term" value="P:branched-chain amino acid catabolic process"/>
    <property type="evidence" value="ECO:0007669"/>
    <property type="project" value="TreeGrafter"/>
</dbReference>
<dbReference type="InterPro" id="IPR029061">
    <property type="entry name" value="THDP-binding"/>
</dbReference>
<protein>
    <recommendedName>
        <fullName evidence="3">3-methyl-2-oxobutanoate dehydrogenase (2-methylpropanoyl-transferring)</fullName>
        <ecNumber evidence="3">1.2.4.4</ecNumber>
    </recommendedName>
</protein>
<gene>
    <name evidence="7" type="ORF">C3K47_15470</name>
</gene>
<dbReference type="InterPro" id="IPR001017">
    <property type="entry name" value="DH_E1"/>
</dbReference>
<proteinExistence type="predicted"/>
<evidence type="ECO:0000256" key="2">
    <source>
        <dbReference type="ARBA" id="ARBA00003906"/>
    </source>
</evidence>
<reference evidence="7 8" key="1">
    <citation type="submission" date="2018-01" db="EMBL/GenBank/DDBJ databases">
        <authorList>
            <person name="Gaut B.S."/>
            <person name="Morton B.R."/>
            <person name="Clegg M.T."/>
            <person name="Duvall M.R."/>
        </authorList>
    </citation>
    <scope>NUCLEOTIDE SEQUENCE [LARGE SCALE GENOMIC DNA]</scope>
    <source>
        <strain evidence="7 8">HR-AV</strain>
    </source>
</reference>
<dbReference type="GO" id="GO:0007584">
    <property type="term" value="P:response to nutrient"/>
    <property type="evidence" value="ECO:0007669"/>
    <property type="project" value="TreeGrafter"/>
</dbReference>
<dbReference type="OrthoDB" id="9769337at2"/>
<evidence type="ECO:0000256" key="5">
    <source>
        <dbReference type="ARBA" id="ARBA00023052"/>
    </source>
</evidence>
<dbReference type="AlphaFoldDB" id="A0A2S4ZYM1"/>
<feature type="domain" description="Transketolase-like pyrimidine-binding" evidence="6">
    <location>
        <begin position="478"/>
        <end position="652"/>
    </location>
</feature>
<keyword evidence="4" id="KW-0560">Oxidoreductase</keyword>
<evidence type="ECO:0000259" key="6">
    <source>
        <dbReference type="SMART" id="SM00861"/>
    </source>
</evidence>
<dbReference type="SUPFAM" id="SSF52518">
    <property type="entry name" value="Thiamin diphosphate-binding fold (THDP-binding)"/>
    <property type="match status" value="2"/>
</dbReference>
<keyword evidence="5" id="KW-0786">Thiamine pyrophosphate</keyword>
<comment type="cofactor">
    <cofactor evidence="1">
        <name>thiamine diphosphate</name>
        <dbReference type="ChEBI" id="CHEBI:58937"/>
    </cofactor>
</comment>
<sequence length="812" mass="91703">MMISEKDHMVTSVLENKELSFEEFKREVLTDYRLVQESRQASLLGRKEVLTGKAKFGIFGDGKELAQIAMAKVFKEGDFRSGYYRDQTFHFASGMYSISEFFAQLYAHADVNAESSTAGRGMTCHFGTRSLDDNGNWNNLTQMKNSSADISCTAGQMIRLVGLAQASKLYRQNKELSYMTHFSNNGNEIAFGTIGDASTSEGHFFEALNAAGVLQIPMLISVWDDGYGISVSQKYQTTKQNISELLKGLQRDENGEGFEIIRVKGWDYAALVEAYETAASLCRTHHIPVLVHVQEVTQPQGHSTSGSHERYKSKERLEWEADHDCIKKMREWITETGMASNEELDEIEEQAKRHVREVQKQAWVNFNAPIKQEITEVVSIFEEIESQSSFATDVKYYKNVLRSSIDPTRKDVLSALRRVLRIIRNEQIAGKDKLIKWFKAAREANVDRYNTFLFSDTADSPMKIAEVKAEFPETPKTVDGREVLQACFDANFSRDPRLVAFGEDVGKIGDVNQGFAGLQEKFGENRIFDTGIREATIVGQGIGLAMRGLRPITEIQYLDYIYYGLQPLADDLSSLTYRTKRGQKAPLIIRTRGHRLEGIWHAGSPIGVLINALRGMHLCVPRNMTQAAGMYNTLVRSDEPALVIECLNGYRLKEKMPSNIGEFTLKLGQPEVLREGTDITLVTYGSCVRVAEEAAHQLAEMDIEVELIDVQTLLPFDIDHTIVESLKKTSRVLFLDEDMPGGATAFMVQKVIEEQKGFRYLDAEPRTLTAREHRPAYGSDGDYFSKPNIEDVVETVYEMMNEVNPQQFPKLY</sequence>
<dbReference type="PANTHER" id="PTHR42980">
    <property type="entry name" value="2-OXOISOVALERATE DEHYDROGENASE SUBUNIT BETA-RELATED"/>
    <property type="match status" value="1"/>
</dbReference>